<dbReference type="GO" id="GO:0000287">
    <property type="term" value="F:magnesium ion binding"/>
    <property type="evidence" value="ECO:0007669"/>
    <property type="project" value="UniProtKB-UniRule"/>
</dbReference>
<dbReference type="GO" id="GO:0005524">
    <property type="term" value="F:ATP binding"/>
    <property type="evidence" value="ECO:0007669"/>
    <property type="project" value="UniProtKB-KW"/>
</dbReference>
<comment type="catalytic activity">
    <reaction evidence="6">
        <text>acetate + ATP = acetyl phosphate + ADP</text>
        <dbReference type="Rhea" id="RHEA:11352"/>
        <dbReference type="ChEBI" id="CHEBI:22191"/>
        <dbReference type="ChEBI" id="CHEBI:30089"/>
        <dbReference type="ChEBI" id="CHEBI:30616"/>
        <dbReference type="ChEBI" id="CHEBI:456216"/>
        <dbReference type="EC" id="2.7.2.1"/>
    </reaction>
</comment>
<comment type="pathway">
    <text evidence="6">Metabolic intermediate biosynthesis; acetyl-CoA biosynthesis; acetyl-CoA from acetate: step 1/2.</text>
</comment>
<feature type="binding site" evidence="6">
    <location>
        <position position="57"/>
    </location>
    <ligand>
        <name>substrate</name>
    </ligand>
</feature>
<evidence type="ECO:0000313" key="9">
    <source>
        <dbReference type="Proteomes" id="UP000319769"/>
    </source>
</evidence>
<feature type="binding site" evidence="6">
    <location>
        <begin position="246"/>
        <end position="248"/>
    </location>
    <ligand>
        <name>ATP</name>
        <dbReference type="ChEBI" id="CHEBI:30616"/>
    </ligand>
</feature>
<dbReference type="EMBL" id="VMNW02000076">
    <property type="protein sequence ID" value="KAA9153458.1"/>
    <property type="molecule type" value="Genomic_DNA"/>
</dbReference>
<feature type="binding site" evidence="6">
    <location>
        <position position="7"/>
    </location>
    <ligand>
        <name>Mg(2+)</name>
        <dbReference type="ChEBI" id="CHEBI:18420"/>
    </ligand>
</feature>
<dbReference type="HAMAP" id="MF_00020">
    <property type="entry name" value="Acetate_kinase"/>
    <property type="match status" value="1"/>
</dbReference>
<evidence type="ECO:0000313" key="8">
    <source>
        <dbReference type="EMBL" id="KAA9153458.1"/>
    </source>
</evidence>
<evidence type="ECO:0000256" key="3">
    <source>
        <dbReference type="ARBA" id="ARBA00022741"/>
    </source>
</evidence>
<proteinExistence type="inferred from homology"/>
<dbReference type="PRINTS" id="PR00471">
    <property type="entry name" value="ACETATEKNASE"/>
</dbReference>
<keyword evidence="2 6" id="KW-0808">Transferase</keyword>
<feature type="binding site" evidence="6">
    <location>
        <begin position="171"/>
        <end position="175"/>
    </location>
    <ligand>
        <name>ATP</name>
        <dbReference type="ChEBI" id="CHEBI:30616"/>
    </ligand>
</feature>
<protein>
    <recommendedName>
        <fullName evidence="6">Acetate kinase</fullName>
        <ecNumber evidence="6">2.7.2.1</ecNumber>
    </recommendedName>
    <alternativeName>
        <fullName evidence="6">Acetokinase</fullName>
    </alternativeName>
</protein>
<feature type="active site" description="Proton donor/acceptor" evidence="6">
    <location>
        <position position="113"/>
    </location>
</feature>
<evidence type="ECO:0000256" key="1">
    <source>
        <dbReference type="ARBA" id="ARBA00008748"/>
    </source>
</evidence>
<dbReference type="Proteomes" id="UP000319769">
    <property type="component" value="Unassembled WGS sequence"/>
</dbReference>
<organism evidence="8 9">
    <name type="scientific">Amycolatopsis acidicola</name>
    <dbReference type="NCBI Taxonomy" id="2596893"/>
    <lineage>
        <taxon>Bacteria</taxon>
        <taxon>Bacillati</taxon>
        <taxon>Actinomycetota</taxon>
        <taxon>Actinomycetes</taxon>
        <taxon>Pseudonocardiales</taxon>
        <taxon>Pseudonocardiaceae</taxon>
        <taxon>Amycolatopsis</taxon>
    </lineage>
</organism>
<evidence type="ECO:0000256" key="2">
    <source>
        <dbReference type="ARBA" id="ARBA00022679"/>
    </source>
</evidence>
<name>A0A5N0UQU7_9PSEU</name>
<gene>
    <name evidence="6" type="primary">ackA</name>
    <name evidence="8" type="ORF">FPZ12_034510</name>
</gene>
<keyword evidence="4 6" id="KW-0418">Kinase</keyword>
<dbReference type="GO" id="GO:0008776">
    <property type="term" value="F:acetate kinase activity"/>
    <property type="evidence" value="ECO:0007669"/>
    <property type="project" value="UniProtKB-UniRule"/>
</dbReference>
<comment type="caution">
    <text evidence="8">The sequence shown here is derived from an EMBL/GenBank/DDBJ whole genome shotgun (WGS) entry which is preliminary data.</text>
</comment>
<keyword evidence="6" id="KW-0963">Cytoplasm</keyword>
<accession>A0A5N0UQU7</accession>
<dbReference type="InterPro" id="IPR004372">
    <property type="entry name" value="Ac/propionate_kinase"/>
</dbReference>
<dbReference type="PANTHER" id="PTHR21060:SF15">
    <property type="entry name" value="ACETATE KINASE-RELATED"/>
    <property type="match status" value="1"/>
</dbReference>
<comment type="cofactor">
    <cofactor evidence="6">
        <name>Mg(2+)</name>
        <dbReference type="ChEBI" id="CHEBI:18420"/>
    </cofactor>
    <cofactor evidence="6">
        <name>Mn(2+)</name>
        <dbReference type="ChEBI" id="CHEBI:29035"/>
    </cofactor>
    <text evidence="6">Mg(2+). Can also accept Mn(2+).</text>
</comment>
<keyword evidence="9" id="KW-1185">Reference proteome</keyword>
<evidence type="ECO:0000256" key="4">
    <source>
        <dbReference type="ARBA" id="ARBA00022777"/>
    </source>
</evidence>
<reference evidence="8" key="1">
    <citation type="submission" date="2019-09" db="EMBL/GenBank/DDBJ databases">
        <authorList>
            <person name="Teo W.F.A."/>
            <person name="Duangmal K."/>
        </authorList>
    </citation>
    <scope>NUCLEOTIDE SEQUENCE [LARGE SCALE GENOMIC DNA]</scope>
    <source>
        <strain evidence="8">K81G1</strain>
    </source>
</reference>
<feature type="binding site" evidence="6">
    <location>
        <position position="14"/>
    </location>
    <ligand>
        <name>ATP</name>
        <dbReference type="ChEBI" id="CHEBI:30616"/>
    </ligand>
</feature>
<comment type="function">
    <text evidence="6">Catalyzes the formation of acetyl phosphate from acetate and ATP. Can also catalyze the reverse reaction.</text>
</comment>
<dbReference type="PROSITE" id="PS01075">
    <property type="entry name" value="ACETATE_KINASE_1"/>
    <property type="match status" value="1"/>
</dbReference>
<comment type="caution">
    <text evidence="6">Lacks conserved residue(s) required for the propagation of feature annotation.</text>
</comment>
<dbReference type="PANTHER" id="PTHR21060">
    <property type="entry name" value="ACETATE KINASE"/>
    <property type="match status" value="1"/>
</dbReference>
<dbReference type="RefSeq" id="WP_144756495.1">
    <property type="nucleotide sequence ID" value="NZ_VMNW02000076.1"/>
</dbReference>
<dbReference type="Gene3D" id="3.30.420.40">
    <property type="match status" value="2"/>
</dbReference>
<feature type="site" description="Transition state stabilizer" evidence="6">
    <location>
        <position position="145"/>
    </location>
</feature>
<dbReference type="EC" id="2.7.2.1" evidence="6"/>
<dbReference type="InterPro" id="IPR000890">
    <property type="entry name" value="Aliphatic_acid_kin_short-chain"/>
</dbReference>
<dbReference type="GO" id="GO:0005737">
    <property type="term" value="C:cytoplasm"/>
    <property type="evidence" value="ECO:0007669"/>
    <property type="project" value="UniProtKB-SubCell"/>
</dbReference>
<dbReference type="GO" id="GO:0006085">
    <property type="term" value="P:acetyl-CoA biosynthetic process"/>
    <property type="evidence" value="ECO:0007669"/>
    <property type="project" value="UniProtKB-UniRule"/>
</dbReference>
<dbReference type="PIRSF" id="PIRSF000722">
    <property type="entry name" value="Acetate_prop_kin"/>
    <property type="match status" value="1"/>
</dbReference>
<keyword evidence="6" id="KW-0479">Metal-binding</keyword>
<dbReference type="SUPFAM" id="SSF53067">
    <property type="entry name" value="Actin-like ATPase domain"/>
    <property type="match status" value="2"/>
</dbReference>
<comment type="subcellular location">
    <subcellularLocation>
        <location evidence="6">Cytoplasm</location>
    </subcellularLocation>
</comment>
<dbReference type="InterPro" id="IPR043129">
    <property type="entry name" value="ATPase_NBD"/>
</dbReference>
<keyword evidence="6" id="KW-0460">Magnesium</keyword>
<feature type="site" description="Transition state stabilizer" evidence="6">
    <location>
        <position position="204"/>
    </location>
</feature>
<evidence type="ECO:0000256" key="6">
    <source>
        <dbReference type="HAMAP-Rule" id="MF_00020"/>
    </source>
</evidence>
<comment type="similarity">
    <text evidence="1 6 7">Belongs to the acetokinase family.</text>
</comment>
<dbReference type="AlphaFoldDB" id="A0A5N0UQU7"/>
<keyword evidence="3 6" id="KW-0547">Nucleotide-binding</keyword>
<evidence type="ECO:0000256" key="5">
    <source>
        <dbReference type="ARBA" id="ARBA00022840"/>
    </source>
</evidence>
<dbReference type="UniPathway" id="UPA00340">
    <property type="reaction ID" value="UER00458"/>
</dbReference>
<dbReference type="GO" id="GO:0006083">
    <property type="term" value="P:acetate metabolic process"/>
    <property type="evidence" value="ECO:0007669"/>
    <property type="project" value="TreeGrafter"/>
</dbReference>
<dbReference type="OrthoDB" id="9802453at2"/>
<dbReference type="InterPro" id="IPR023865">
    <property type="entry name" value="Aliphatic_acid_kinase_CS"/>
</dbReference>
<keyword evidence="5 6" id="KW-0067">ATP-binding</keyword>
<comment type="subunit">
    <text evidence="6">Homodimer.</text>
</comment>
<dbReference type="Pfam" id="PF00871">
    <property type="entry name" value="Acetate_kinase"/>
    <property type="match status" value="1"/>
</dbReference>
<feature type="binding site" evidence="6">
    <location>
        <position position="346"/>
    </location>
    <ligand>
        <name>Mg(2+)</name>
        <dbReference type="ChEBI" id="CHEBI:18420"/>
    </ligand>
</feature>
<evidence type="ECO:0000256" key="7">
    <source>
        <dbReference type="RuleBase" id="RU003835"/>
    </source>
</evidence>
<sequence length="366" mass="38478">MRALTLNPGSSSLKAALVADGEVVRADSWDVTDVATDHDAVRVAFGELGEPEAISVRFVHGGSRPGPVLLDEETLAQLEKLSGLAPLHQPLSLDAARLARGWRPGVPLVGCFDTSFHSGLPAAAARYALPREWTAQGRLRRYGFHGLSCQYAARRCAKLLGSPRARLLCCHIGSGVSVTAIRGERSFDTSMGFTPLDGAVMATRSGSVDPGLLLHVLGTGEIDPAGLADVLYHHSGLAGMTGTSGDLREILAAREAGDEQAAAAVEVFLHRLRREMGAVAMSLDRLDAIVFTGGVAEHRPGLLGELVAGLGLLGVTVDPARVDDEGDRLLSPDGAAVRLFCLRAREELELARGAELLLGASGRLPV</sequence>